<keyword evidence="9 12" id="KW-1133">Transmembrane helix</keyword>
<evidence type="ECO:0000256" key="10">
    <source>
        <dbReference type="ARBA" id="ARBA00023012"/>
    </source>
</evidence>
<feature type="domain" description="HAMP" evidence="14">
    <location>
        <begin position="208"/>
        <end position="270"/>
    </location>
</feature>
<gene>
    <name evidence="15" type="ORF">DV20_02495</name>
</gene>
<dbReference type="Gene3D" id="6.10.340.10">
    <property type="match status" value="1"/>
</dbReference>
<comment type="cofactor">
    <cofactor evidence="2">
        <name>a divalent metal cation</name>
        <dbReference type="ChEBI" id="CHEBI:60240"/>
    </cofactor>
</comment>
<organism evidence="15 16">
    <name type="scientific">Amycolatopsis rifamycinica</name>
    <dbReference type="NCBI Taxonomy" id="287986"/>
    <lineage>
        <taxon>Bacteria</taxon>
        <taxon>Bacillati</taxon>
        <taxon>Actinomycetota</taxon>
        <taxon>Actinomycetes</taxon>
        <taxon>Pseudonocardiales</taxon>
        <taxon>Pseudonocardiaceae</taxon>
        <taxon>Amycolatopsis</taxon>
    </lineage>
</organism>
<dbReference type="PRINTS" id="PR00344">
    <property type="entry name" value="BCTRLSENSOR"/>
</dbReference>
<dbReference type="CDD" id="cd06225">
    <property type="entry name" value="HAMP"/>
    <property type="match status" value="1"/>
</dbReference>
<keyword evidence="11 12" id="KW-0472">Membrane</keyword>
<dbReference type="PANTHER" id="PTHR45436:SF5">
    <property type="entry name" value="SENSOR HISTIDINE KINASE TRCS"/>
    <property type="match status" value="1"/>
</dbReference>
<dbReference type="InterPro" id="IPR036097">
    <property type="entry name" value="HisK_dim/P_sf"/>
</dbReference>
<reference evidence="15 16" key="1">
    <citation type="submission" date="2014-05" db="EMBL/GenBank/DDBJ databases">
        <title>Draft genome sequence of Amycolatopsis rifamycinica DSM 46095.</title>
        <authorList>
            <person name="Lal R."/>
            <person name="Saxena A."/>
            <person name="Kumari R."/>
            <person name="Mukherjee U."/>
            <person name="Singh P."/>
            <person name="Sangwan N."/>
            <person name="Mahato N.K."/>
        </authorList>
    </citation>
    <scope>NUCLEOTIDE SEQUENCE [LARGE SCALE GENOMIC DNA]</scope>
    <source>
        <strain evidence="15 16">DSM 46095</strain>
    </source>
</reference>
<proteinExistence type="predicted"/>
<keyword evidence="5" id="KW-0597">Phosphoprotein</keyword>
<keyword evidence="16" id="KW-1185">Reference proteome</keyword>
<dbReference type="EMBL" id="JMQI01000003">
    <property type="protein sequence ID" value="KDN23948.1"/>
    <property type="molecule type" value="Genomic_DNA"/>
</dbReference>
<evidence type="ECO:0000256" key="3">
    <source>
        <dbReference type="ARBA" id="ARBA00004236"/>
    </source>
</evidence>
<dbReference type="Gene3D" id="1.10.287.130">
    <property type="match status" value="1"/>
</dbReference>
<evidence type="ECO:0000256" key="8">
    <source>
        <dbReference type="ARBA" id="ARBA00022777"/>
    </source>
</evidence>
<dbReference type="SMART" id="SM00387">
    <property type="entry name" value="HATPase_c"/>
    <property type="match status" value="1"/>
</dbReference>
<name>A0A066UI84_9PSEU</name>
<dbReference type="InterPro" id="IPR050428">
    <property type="entry name" value="TCS_sensor_his_kinase"/>
</dbReference>
<dbReference type="RefSeq" id="WP_051735762.1">
    <property type="nucleotide sequence ID" value="NZ_JMQI01000003.1"/>
</dbReference>
<evidence type="ECO:0000256" key="7">
    <source>
        <dbReference type="ARBA" id="ARBA00022692"/>
    </source>
</evidence>
<keyword evidence="10" id="KW-0902">Two-component regulatory system</keyword>
<feature type="transmembrane region" description="Helical" evidence="12">
    <location>
        <begin position="181"/>
        <end position="207"/>
    </location>
</feature>
<accession>A0A066UI84</accession>
<dbReference type="PROSITE" id="PS50885">
    <property type="entry name" value="HAMP"/>
    <property type="match status" value="1"/>
</dbReference>
<dbReference type="SUPFAM" id="SSF55874">
    <property type="entry name" value="ATPase domain of HSP90 chaperone/DNA topoisomerase II/histidine kinase"/>
    <property type="match status" value="1"/>
</dbReference>
<dbReference type="FunFam" id="1.10.287.130:FF:000001">
    <property type="entry name" value="Two-component sensor histidine kinase"/>
    <property type="match status" value="1"/>
</dbReference>
<keyword evidence="8 15" id="KW-0418">Kinase</keyword>
<dbReference type="GO" id="GO:0000155">
    <property type="term" value="F:phosphorelay sensor kinase activity"/>
    <property type="evidence" value="ECO:0007669"/>
    <property type="project" value="InterPro"/>
</dbReference>
<dbReference type="InterPro" id="IPR003660">
    <property type="entry name" value="HAMP_dom"/>
</dbReference>
<comment type="subcellular location">
    <subcellularLocation>
        <location evidence="3">Cell membrane</location>
    </subcellularLocation>
</comment>
<dbReference type="Proteomes" id="UP000027345">
    <property type="component" value="Unassembled WGS sequence"/>
</dbReference>
<dbReference type="CDD" id="cd00082">
    <property type="entry name" value="HisKA"/>
    <property type="match status" value="1"/>
</dbReference>
<evidence type="ECO:0000256" key="11">
    <source>
        <dbReference type="ARBA" id="ARBA00023136"/>
    </source>
</evidence>
<feature type="domain" description="Histidine kinase" evidence="13">
    <location>
        <begin position="285"/>
        <end position="499"/>
    </location>
</feature>
<evidence type="ECO:0000256" key="6">
    <source>
        <dbReference type="ARBA" id="ARBA00022679"/>
    </source>
</evidence>
<dbReference type="CDD" id="cd00075">
    <property type="entry name" value="HATPase"/>
    <property type="match status" value="1"/>
</dbReference>
<dbReference type="eggNOG" id="COG5002">
    <property type="taxonomic scope" value="Bacteria"/>
</dbReference>
<dbReference type="Pfam" id="PF00512">
    <property type="entry name" value="HisKA"/>
    <property type="match status" value="1"/>
</dbReference>
<dbReference type="InterPro" id="IPR004358">
    <property type="entry name" value="Sig_transdc_His_kin-like_C"/>
</dbReference>
<comment type="catalytic activity">
    <reaction evidence="1">
        <text>ATP + protein L-histidine = ADP + protein N-phospho-L-histidine.</text>
        <dbReference type="EC" id="2.7.13.3"/>
    </reaction>
</comment>
<dbReference type="InterPro" id="IPR036890">
    <property type="entry name" value="HATPase_C_sf"/>
</dbReference>
<evidence type="ECO:0000256" key="5">
    <source>
        <dbReference type="ARBA" id="ARBA00022553"/>
    </source>
</evidence>
<dbReference type="PANTHER" id="PTHR45436">
    <property type="entry name" value="SENSOR HISTIDINE KINASE YKOH"/>
    <property type="match status" value="1"/>
</dbReference>
<dbReference type="GO" id="GO:0005509">
    <property type="term" value="F:calcium ion binding"/>
    <property type="evidence" value="ECO:0007669"/>
    <property type="project" value="UniProtKB-ARBA"/>
</dbReference>
<dbReference type="STRING" id="287986.DV20_02495"/>
<evidence type="ECO:0000256" key="2">
    <source>
        <dbReference type="ARBA" id="ARBA00001968"/>
    </source>
</evidence>
<evidence type="ECO:0000256" key="1">
    <source>
        <dbReference type="ARBA" id="ARBA00000085"/>
    </source>
</evidence>
<dbReference type="Pfam" id="PF02518">
    <property type="entry name" value="HATPase_c"/>
    <property type="match status" value="1"/>
</dbReference>
<dbReference type="SMART" id="SM00388">
    <property type="entry name" value="HisKA"/>
    <property type="match status" value="1"/>
</dbReference>
<dbReference type="EC" id="2.7.13.3" evidence="4"/>
<evidence type="ECO:0000256" key="9">
    <source>
        <dbReference type="ARBA" id="ARBA00022989"/>
    </source>
</evidence>
<dbReference type="GO" id="GO:0005886">
    <property type="term" value="C:plasma membrane"/>
    <property type="evidence" value="ECO:0007669"/>
    <property type="project" value="UniProtKB-SubCell"/>
</dbReference>
<dbReference type="Pfam" id="PF00672">
    <property type="entry name" value="HAMP"/>
    <property type="match status" value="1"/>
</dbReference>
<evidence type="ECO:0000256" key="12">
    <source>
        <dbReference type="SAM" id="Phobius"/>
    </source>
</evidence>
<keyword evidence="7 12" id="KW-0812">Transmembrane</keyword>
<dbReference type="InterPro" id="IPR005467">
    <property type="entry name" value="His_kinase_dom"/>
</dbReference>
<evidence type="ECO:0000256" key="4">
    <source>
        <dbReference type="ARBA" id="ARBA00012438"/>
    </source>
</evidence>
<dbReference type="InterPro" id="IPR003661">
    <property type="entry name" value="HisK_dim/P_dom"/>
</dbReference>
<comment type="caution">
    <text evidence="15">The sequence shown here is derived from an EMBL/GenBank/DDBJ whole genome shotgun (WGS) entry which is preliminary data.</text>
</comment>
<dbReference type="Gene3D" id="3.30.565.10">
    <property type="entry name" value="Histidine kinase-like ATPase, C-terminal domain"/>
    <property type="match status" value="1"/>
</dbReference>
<keyword evidence="6" id="KW-0808">Transferase</keyword>
<evidence type="ECO:0000313" key="15">
    <source>
        <dbReference type="EMBL" id="KDN23948.1"/>
    </source>
</evidence>
<sequence>MSSNPPAEPKRVGMSQWSLRRRLIVQLAALLALVCVVVGVVTEFALSEFLIRQQDDRLKAATDRAAHGGERPVWPYGDAPPPDPLRVLGQGEGTLAVVQTGAGVQAGVLDFSAGPPSRRKAPLKGITRDQALTLLALPSDGKQRSVDLGGTLGEYRVVSTTSPRGEKTVIGLPLKDVNETLWQLGFILGGVALAGILVAGAVGAATIRRTMQPLDRLAATATRVSELPLDRGEVALSERVPEADTDPNTEVGKVGSALNRMLQHVANALSARHASENRVRQFVADASHELRTPLAAIRGYAELTRRGGEQVPPDVAFAMSRVESESRRMTTLVEDLLLLARLDSGRPVVPEWVDLCRLVADAVADAHVAGPDHKWLMDVPGEPIGVLGDAGQLHQVVINVLANARTHTPPGTTVTTTLSTSDGIVRLRVADDGPGIPPEILPDIFERFARGDNSRSRAAGSTGLGLAIVAAVVGAHGGRVGVQSRPGRTEFEITFPAAPAPE</sequence>
<dbReference type="AlphaFoldDB" id="A0A066UI84"/>
<dbReference type="PROSITE" id="PS50109">
    <property type="entry name" value="HIS_KIN"/>
    <property type="match status" value="1"/>
</dbReference>
<dbReference type="SMART" id="SM00304">
    <property type="entry name" value="HAMP"/>
    <property type="match status" value="1"/>
</dbReference>
<evidence type="ECO:0000259" key="13">
    <source>
        <dbReference type="PROSITE" id="PS50109"/>
    </source>
</evidence>
<dbReference type="InterPro" id="IPR003594">
    <property type="entry name" value="HATPase_dom"/>
</dbReference>
<dbReference type="SUPFAM" id="SSF47384">
    <property type="entry name" value="Homodimeric domain of signal transducing histidine kinase"/>
    <property type="match status" value="1"/>
</dbReference>
<protein>
    <recommendedName>
        <fullName evidence="4">histidine kinase</fullName>
        <ecNumber evidence="4">2.7.13.3</ecNumber>
    </recommendedName>
</protein>
<evidence type="ECO:0000259" key="14">
    <source>
        <dbReference type="PROSITE" id="PS50885"/>
    </source>
</evidence>
<evidence type="ECO:0000313" key="16">
    <source>
        <dbReference type="Proteomes" id="UP000027345"/>
    </source>
</evidence>
<dbReference type="FunFam" id="3.30.565.10:FF:000006">
    <property type="entry name" value="Sensor histidine kinase WalK"/>
    <property type="match status" value="1"/>
</dbReference>